<name>A0ABQ6ACH1_9PROT</name>
<accession>A0ABQ6ACH1</accession>
<dbReference type="CDD" id="cd02970">
    <property type="entry name" value="PRX_like2"/>
    <property type="match status" value="1"/>
</dbReference>
<evidence type="ECO:0000313" key="3">
    <source>
        <dbReference type="Proteomes" id="UP001156641"/>
    </source>
</evidence>
<organism evidence="2 3">
    <name type="scientific">Acidocella aquatica</name>
    <dbReference type="NCBI Taxonomy" id="1922313"/>
    <lineage>
        <taxon>Bacteria</taxon>
        <taxon>Pseudomonadati</taxon>
        <taxon>Pseudomonadota</taxon>
        <taxon>Alphaproteobacteria</taxon>
        <taxon>Acetobacterales</taxon>
        <taxon>Acidocellaceae</taxon>
        <taxon>Acidocella</taxon>
    </lineage>
</organism>
<dbReference type="Gene3D" id="3.40.30.10">
    <property type="entry name" value="Glutaredoxin"/>
    <property type="match status" value="1"/>
</dbReference>
<comment type="caution">
    <text evidence="2">The sequence shown here is derived from an EMBL/GenBank/DDBJ whole genome shotgun (WGS) entry which is preliminary data.</text>
</comment>
<keyword evidence="3" id="KW-1185">Reference proteome</keyword>
<reference evidence="3" key="1">
    <citation type="journal article" date="2019" name="Int. J. Syst. Evol. Microbiol.">
        <title>The Global Catalogue of Microorganisms (GCM) 10K type strain sequencing project: providing services to taxonomists for standard genome sequencing and annotation.</title>
        <authorList>
            <consortium name="The Broad Institute Genomics Platform"/>
            <consortium name="The Broad Institute Genome Sequencing Center for Infectious Disease"/>
            <person name="Wu L."/>
            <person name="Ma J."/>
        </authorList>
    </citation>
    <scope>NUCLEOTIDE SEQUENCE [LARGE SCALE GENOMIC DNA]</scope>
    <source>
        <strain evidence="3">NBRC 112502</strain>
    </source>
</reference>
<feature type="domain" description="Thioredoxin" evidence="1">
    <location>
        <begin position="11"/>
        <end position="182"/>
    </location>
</feature>
<dbReference type="InterPro" id="IPR013766">
    <property type="entry name" value="Thioredoxin_domain"/>
</dbReference>
<dbReference type="SUPFAM" id="SSF52833">
    <property type="entry name" value="Thioredoxin-like"/>
    <property type="match status" value="1"/>
</dbReference>
<dbReference type="Proteomes" id="UP001156641">
    <property type="component" value="Unassembled WGS sequence"/>
</dbReference>
<dbReference type="PROSITE" id="PS51352">
    <property type="entry name" value="THIOREDOXIN_2"/>
    <property type="match status" value="1"/>
</dbReference>
<evidence type="ECO:0000259" key="1">
    <source>
        <dbReference type="PROSITE" id="PS51352"/>
    </source>
</evidence>
<dbReference type="InterPro" id="IPR000866">
    <property type="entry name" value="AhpC/TSA"/>
</dbReference>
<evidence type="ECO:0000313" key="2">
    <source>
        <dbReference type="EMBL" id="GLR68506.1"/>
    </source>
</evidence>
<sequence length="182" mass="19623">MNREGFLSGIAQTGAMFPDFVLPSAEGRLVALAEQLARGPVVLSFFRGEWCPFCKLTLDALTEALPRIEAAGASLLALTPETGGLPLSMKTRHGAVFEVLADVDFGVGLSAGVVFKIPKLYRARLDAAGLNFPQRHGNAAWCLPVPATFIIAPDGCIAWRFVDVDFTHRAEPDDILAALRRM</sequence>
<proteinExistence type="predicted"/>
<dbReference type="Pfam" id="PF00578">
    <property type="entry name" value="AhpC-TSA"/>
    <property type="match status" value="1"/>
</dbReference>
<dbReference type="EMBL" id="BSOS01000090">
    <property type="protein sequence ID" value="GLR68506.1"/>
    <property type="molecule type" value="Genomic_DNA"/>
</dbReference>
<gene>
    <name evidence="2" type="ORF">GCM10010909_31870</name>
</gene>
<dbReference type="InterPro" id="IPR036249">
    <property type="entry name" value="Thioredoxin-like_sf"/>
</dbReference>
<dbReference type="RefSeq" id="WP_284259350.1">
    <property type="nucleotide sequence ID" value="NZ_BSOS01000090.1"/>
</dbReference>
<protein>
    <recommendedName>
        <fullName evidence="1">Thioredoxin domain-containing protein</fullName>
    </recommendedName>
</protein>